<dbReference type="Pfam" id="PF13098">
    <property type="entry name" value="Thioredoxin_2"/>
    <property type="match status" value="1"/>
</dbReference>
<dbReference type="SUPFAM" id="SSF52833">
    <property type="entry name" value="Thioredoxin-like"/>
    <property type="match status" value="1"/>
</dbReference>
<evidence type="ECO:0000313" key="3">
    <source>
        <dbReference type="Proteomes" id="UP000267841"/>
    </source>
</evidence>
<organism evidence="2 3">
    <name type="scientific">Hydrogenivirga caldilitoris</name>
    <dbReference type="NCBI Taxonomy" id="246264"/>
    <lineage>
        <taxon>Bacteria</taxon>
        <taxon>Pseudomonadati</taxon>
        <taxon>Aquificota</taxon>
        <taxon>Aquificia</taxon>
        <taxon>Aquificales</taxon>
        <taxon>Aquificaceae</taxon>
        <taxon>Hydrogenivirga</taxon>
    </lineage>
</organism>
<evidence type="ECO:0000313" key="2">
    <source>
        <dbReference type="EMBL" id="RLJ70526.1"/>
    </source>
</evidence>
<accession>A0A497XNI8</accession>
<dbReference type="Gene3D" id="3.40.30.10">
    <property type="entry name" value="Glutaredoxin"/>
    <property type="match status" value="1"/>
</dbReference>
<gene>
    <name evidence="2" type="ORF">BCF55_0802</name>
</gene>
<dbReference type="Proteomes" id="UP000267841">
    <property type="component" value="Unassembled WGS sequence"/>
</dbReference>
<dbReference type="CDD" id="cd02951">
    <property type="entry name" value="SoxW"/>
    <property type="match status" value="1"/>
</dbReference>
<dbReference type="RefSeq" id="WP_121010306.1">
    <property type="nucleotide sequence ID" value="NZ_RCCJ01000001.1"/>
</dbReference>
<dbReference type="InterPro" id="IPR012336">
    <property type="entry name" value="Thioredoxin-like_fold"/>
</dbReference>
<proteinExistence type="predicted"/>
<dbReference type="InterPro" id="IPR041737">
    <property type="entry name" value="SoxW"/>
</dbReference>
<protein>
    <submittedName>
        <fullName evidence="2">Thioredoxin-related protein</fullName>
    </submittedName>
</protein>
<name>A0A497XNI8_9AQUI</name>
<keyword evidence="3" id="KW-1185">Reference proteome</keyword>
<dbReference type="InterPro" id="IPR036249">
    <property type="entry name" value="Thioredoxin-like_sf"/>
</dbReference>
<dbReference type="EMBL" id="RCCJ01000001">
    <property type="protein sequence ID" value="RLJ70526.1"/>
    <property type="molecule type" value="Genomic_DNA"/>
</dbReference>
<sequence length="173" mass="20550">MLKVKLTSVLFFFFLLSPVFALPNVEVPFVKLSFLNLKEDLEEAKQKGKFLFIMFHQEACPFCDKMYRVTFQDPEVKSYFTKHFYMVLIDIKGSNPVVDFDGKEMTEKEFAHKHRVRATPVFLFVDYEGKQILKMVGYIPAKDWLLIGRYIAEGHYREKSFYKFLREEREKSG</sequence>
<dbReference type="OrthoDB" id="9811036at2"/>
<comment type="caution">
    <text evidence="2">The sequence shown here is derived from an EMBL/GenBank/DDBJ whole genome shotgun (WGS) entry which is preliminary data.</text>
</comment>
<reference evidence="2 3" key="1">
    <citation type="submission" date="2018-10" db="EMBL/GenBank/DDBJ databases">
        <title>Genomic Encyclopedia of Archaeal and Bacterial Type Strains, Phase II (KMG-II): from individual species to whole genera.</title>
        <authorList>
            <person name="Goeker M."/>
        </authorList>
    </citation>
    <scope>NUCLEOTIDE SEQUENCE [LARGE SCALE GENOMIC DNA]</scope>
    <source>
        <strain evidence="2 3">DSM 16510</strain>
    </source>
</reference>
<evidence type="ECO:0000259" key="1">
    <source>
        <dbReference type="Pfam" id="PF13098"/>
    </source>
</evidence>
<feature type="domain" description="Thioredoxin-like fold" evidence="1">
    <location>
        <begin position="44"/>
        <end position="144"/>
    </location>
</feature>
<dbReference type="AlphaFoldDB" id="A0A497XNI8"/>